<name>A0ABP0QYD0_9DINO</name>
<comment type="caution">
    <text evidence="2">The sequence shown here is derived from an EMBL/GenBank/DDBJ whole genome shotgun (WGS) entry which is preliminary data.</text>
</comment>
<proteinExistence type="predicted"/>
<protein>
    <recommendedName>
        <fullName evidence="4">DDE-1 domain-containing protein</fullName>
    </recommendedName>
</protein>
<dbReference type="Proteomes" id="UP001642484">
    <property type="component" value="Unassembled WGS sequence"/>
</dbReference>
<feature type="compositionally biased region" description="Basic and acidic residues" evidence="1">
    <location>
        <begin position="386"/>
        <end position="396"/>
    </location>
</feature>
<dbReference type="EMBL" id="CAXAMN010025068">
    <property type="protein sequence ID" value="CAK9092410.1"/>
    <property type="molecule type" value="Genomic_DNA"/>
</dbReference>
<reference evidence="2 3" key="1">
    <citation type="submission" date="2024-02" db="EMBL/GenBank/DDBJ databases">
        <authorList>
            <person name="Chen Y."/>
            <person name="Shah S."/>
            <person name="Dougan E. K."/>
            <person name="Thang M."/>
            <person name="Chan C."/>
        </authorList>
    </citation>
    <scope>NUCLEOTIDE SEQUENCE [LARGE SCALE GENOMIC DNA]</scope>
</reference>
<gene>
    <name evidence="2" type="ORF">CCMP2556_LOCUS44246</name>
</gene>
<evidence type="ECO:0000313" key="2">
    <source>
        <dbReference type="EMBL" id="CAK9092410.1"/>
    </source>
</evidence>
<organism evidence="2 3">
    <name type="scientific">Durusdinium trenchii</name>
    <dbReference type="NCBI Taxonomy" id="1381693"/>
    <lineage>
        <taxon>Eukaryota</taxon>
        <taxon>Sar</taxon>
        <taxon>Alveolata</taxon>
        <taxon>Dinophyceae</taxon>
        <taxon>Suessiales</taxon>
        <taxon>Symbiodiniaceae</taxon>
        <taxon>Durusdinium</taxon>
    </lineage>
</organism>
<sequence>MWNSETLGHYLSFLRDELKRRRLELNLPFSAKALILCDAAAVHSATMWEKLRLRFEKEANAILLHGGGGGGQDRVVIPGGWGATGAPNDAWHQWFHYLRRGYMRLCTGTAASLKLRREFSQFDLSVDGNAKFQLGIESSLKADAWALRMISEYQGGKVLLWSWVSRGLTSLDQVAKWHFDSNVEEAELALHSTRGKMAELCALDEVPTTDFPEEKQQVVLAEESNLEGEVRQLWAIVDAESEGADPIPLPAWCGLAIDKAILLWRREYELWNGRFAKRLRDTGKDYLPPAQMQKYEDWCKEATRSIVLDKKKKAQVVNVADKSLNQLRKSCILLKIQMSNKAEDLMIQAGSGKQWKLRLFEGSVPHAISDQVPPEVDHFRGLSHMQHQEDPEHGDEQAQDDPPDAAPLEDYVQHDEAEDFEELDADMSTWMLLQDSDVESDMDEDVPGFTEACTKAKAIDRPEYHRLYDLGLAGRPSGCKLGVHIPARVWRSGCAGSSYFSRSWDGDTGRSPWQALLRVMQLMLDAYVLSNPKDRLAKRQLSRIQALRSEEPPHAD</sequence>
<evidence type="ECO:0000256" key="1">
    <source>
        <dbReference type="SAM" id="MobiDB-lite"/>
    </source>
</evidence>
<accession>A0ABP0QYD0</accession>
<evidence type="ECO:0008006" key="4">
    <source>
        <dbReference type="Google" id="ProtNLM"/>
    </source>
</evidence>
<keyword evidence="3" id="KW-1185">Reference proteome</keyword>
<evidence type="ECO:0000313" key="3">
    <source>
        <dbReference type="Proteomes" id="UP001642484"/>
    </source>
</evidence>
<feature type="region of interest" description="Disordered" evidence="1">
    <location>
        <begin position="386"/>
        <end position="408"/>
    </location>
</feature>